<evidence type="ECO:0000259" key="2">
    <source>
        <dbReference type="Pfam" id="PF13100"/>
    </source>
</evidence>
<dbReference type="PANTHER" id="PTHR36504">
    <property type="entry name" value="LIPOPOLYSACCHARIDE EXPORT SYSTEM PROTEIN LPTA"/>
    <property type="match status" value="1"/>
</dbReference>
<dbReference type="InterPro" id="IPR052037">
    <property type="entry name" value="LPS_export_LptA"/>
</dbReference>
<sequence>MIWAYRIPILSPNFALQSRQMNFRIKATFLFLLLVFQAFSWNAFAQQSSTLEINQADLLRGANGFERLLGNVKMTHQNSLIYCDSAHFFRNENRAQLFGNVKIEDLQDPIVTTGRYAEYDGNTKIAKLRNNVRFTNQETTLTTDYLDYNRETNIATYFNKGKVVDSVNVLTSERGVYEVNLEKITFLDDVVLENPDYTLKTGNLEYYTIPKTSETVGLTNIVSKEGYTLDAQKGSFYDTQKKQFRFFDGIVENETSRIKAMELFYDENLAYYEGKEDVRVLNKERDVEVFGDEGKYWEEKKYSLIYGNSLVRRYFEKDTLYLAADTLISQDSEADTAKFLLAFHKIRLFKTDLAGISDSLKYNYSDSSIQLFQDPVLWNNKSQIEADTMIFYIANEQLDRVFMKDKAFAIMTDTLLNYNQMKGRKMTGYFKEGQIETLQVDGNGESLYFALEADTLTQGVNRILSANIKMVFKDGAVQKANFMVRPDGKFTPVQKLDDKTSKLEGFQWRIEEKPDKATIDAWRKVVEIDPKMKNLFDEPDVKIEMPTERQIQEKLKKSNLNYP</sequence>
<organism evidence="3 4">
    <name type="scientific">Algoriphagus boseongensis</name>
    <dbReference type="NCBI Taxonomy" id="1442587"/>
    <lineage>
        <taxon>Bacteria</taxon>
        <taxon>Pseudomonadati</taxon>
        <taxon>Bacteroidota</taxon>
        <taxon>Cytophagia</taxon>
        <taxon>Cytophagales</taxon>
        <taxon>Cyclobacteriaceae</taxon>
        <taxon>Algoriphagus</taxon>
    </lineage>
</organism>
<gene>
    <name evidence="3" type="ORF">DFQ04_3361</name>
</gene>
<dbReference type="Proteomes" id="UP000294535">
    <property type="component" value="Unassembled WGS sequence"/>
</dbReference>
<dbReference type="PANTHER" id="PTHR36504:SF1">
    <property type="entry name" value="LIPOPOLYSACCHARIDE EXPORT SYSTEM PROTEIN LPTA"/>
    <property type="match status" value="1"/>
</dbReference>
<dbReference type="Gene3D" id="2.60.450.10">
    <property type="entry name" value="Lipopolysaccharide (LPS) transport protein A like domain"/>
    <property type="match status" value="2"/>
</dbReference>
<dbReference type="Pfam" id="PF13100">
    <property type="entry name" value="OstA_2"/>
    <property type="match status" value="1"/>
</dbReference>
<proteinExistence type="predicted"/>
<keyword evidence="4" id="KW-1185">Reference proteome</keyword>
<dbReference type="GO" id="GO:0015920">
    <property type="term" value="P:lipopolysaccharide transport"/>
    <property type="evidence" value="ECO:0007669"/>
    <property type="project" value="TreeGrafter"/>
</dbReference>
<feature type="domain" description="Organic solvent tolerance-like N-terminal" evidence="2">
    <location>
        <begin position="65"/>
        <end position="201"/>
    </location>
</feature>
<keyword evidence="1" id="KW-0732">Signal</keyword>
<dbReference type="InterPro" id="IPR005653">
    <property type="entry name" value="OstA-like_N"/>
</dbReference>
<evidence type="ECO:0000313" key="4">
    <source>
        <dbReference type="Proteomes" id="UP000294535"/>
    </source>
</evidence>
<accession>A0A4R6T4F5</accession>
<comment type="caution">
    <text evidence="3">The sequence shown here is derived from an EMBL/GenBank/DDBJ whole genome shotgun (WGS) entry which is preliminary data.</text>
</comment>
<protein>
    <submittedName>
        <fullName evidence="3">Lipopolysaccharide export system protein LptA</fullName>
    </submittedName>
</protein>
<evidence type="ECO:0000256" key="1">
    <source>
        <dbReference type="ARBA" id="ARBA00022729"/>
    </source>
</evidence>
<evidence type="ECO:0000313" key="3">
    <source>
        <dbReference type="EMBL" id="TDQ14767.1"/>
    </source>
</evidence>
<dbReference type="EMBL" id="SNYF01000009">
    <property type="protein sequence ID" value="TDQ14767.1"/>
    <property type="molecule type" value="Genomic_DNA"/>
</dbReference>
<dbReference type="AlphaFoldDB" id="A0A4R6T4F5"/>
<dbReference type="GO" id="GO:0030288">
    <property type="term" value="C:outer membrane-bounded periplasmic space"/>
    <property type="evidence" value="ECO:0007669"/>
    <property type="project" value="TreeGrafter"/>
</dbReference>
<dbReference type="GO" id="GO:0017089">
    <property type="term" value="F:glycolipid transfer activity"/>
    <property type="evidence" value="ECO:0007669"/>
    <property type="project" value="TreeGrafter"/>
</dbReference>
<dbReference type="GO" id="GO:0009279">
    <property type="term" value="C:cell outer membrane"/>
    <property type="evidence" value="ECO:0007669"/>
    <property type="project" value="TreeGrafter"/>
</dbReference>
<name>A0A4R6T4F5_9BACT</name>
<reference evidence="3 4" key="1">
    <citation type="submission" date="2019-03" db="EMBL/GenBank/DDBJ databases">
        <title>Genomic Encyclopedia of Type Strains, Phase III (KMG-III): the genomes of soil and plant-associated and newly described type strains.</title>
        <authorList>
            <person name="Whitman W."/>
        </authorList>
    </citation>
    <scope>NUCLEOTIDE SEQUENCE [LARGE SCALE GENOMIC DNA]</scope>
    <source>
        <strain evidence="3 4">CECT 8446</strain>
    </source>
</reference>